<dbReference type="GO" id="GO:0005576">
    <property type="term" value="C:extracellular region"/>
    <property type="evidence" value="ECO:0007669"/>
    <property type="project" value="UniProtKB-SubCell"/>
</dbReference>
<dbReference type="STRING" id="555512.SAMN04487993_1005136"/>
<dbReference type="InterPro" id="IPR050557">
    <property type="entry name" value="RTX_toxin/Mannuronan_C5-epim"/>
</dbReference>
<keyword evidence="2" id="KW-0964">Secreted</keyword>
<dbReference type="Pfam" id="PF00353">
    <property type="entry name" value="HemolysinCabind"/>
    <property type="match status" value="4"/>
</dbReference>
<evidence type="ECO:0000313" key="4">
    <source>
        <dbReference type="Proteomes" id="UP000199093"/>
    </source>
</evidence>
<gene>
    <name evidence="3" type="ORF">SAMN04487993_1005136</name>
</gene>
<proteinExistence type="predicted"/>
<dbReference type="PRINTS" id="PR00313">
    <property type="entry name" value="CABNDNGRPT"/>
</dbReference>
<evidence type="ECO:0000256" key="2">
    <source>
        <dbReference type="ARBA" id="ARBA00022525"/>
    </source>
</evidence>
<dbReference type="PANTHER" id="PTHR38340:SF1">
    <property type="entry name" value="S-LAYER PROTEIN"/>
    <property type="match status" value="1"/>
</dbReference>
<dbReference type="AlphaFoldDB" id="A0A1G8KYB1"/>
<dbReference type="OrthoDB" id="7624131at2"/>
<evidence type="ECO:0000313" key="3">
    <source>
        <dbReference type="EMBL" id="SDI47870.1"/>
    </source>
</evidence>
<dbReference type="InterPro" id="IPR018511">
    <property type="entry name" value="Hemolysin-typ_Ca-bd_CS"/>
</dbReference>
<accession>A0A1G8KYB1</accession>
<protein>
    <submittedName>
        <fullName evidence="3">Hemolysin-type calcium-binding repeat-containing protein</fullName>
    </submittedName>
</protein>
<dbReference type="InterPro" id="IPR011049">
    <property type="entry name" value="Serralysin-like_metalloprot_C"/>
</dbReference>
<dbReference type="RefSeq" id="WP_089845431.1">
    <property type="nucleotide sequence ID" value="NZ_FNEJ01000005.1"/>
</dbReference>
<comment type="subcellular location">
    <subcellularLocation>
        <location evidence="1">Secreted</location>
    </subcellularLocation>
</comment>
<dbReference type="PROSITE" id="PS00330">
    <property type="entry name" value="HEMOLYSIN_CALCIUM"/>
    <property type="match status" value="3"/>
</dbReference>
<organism evidence="3 4">
    <name type="scientific">Salipiger marinus</name>
    <dbReference type="NCBI Taxonomy" id="555512"/>
    <lineage>
        <taxon>Bacteria</taxon>
        <taxon>Pseudomonadati</taxon>
        <taxon>Pseudomonadota</taxon>
        <taxon>Alphaproteobacteria</taxon>
        <taxon>Rhodobacterales</taxon>
        <taxon>Roseobacteraceae</taxon>
        <taxon>Salipiger</taxon>
    </lineage>
</organism>
<dbReference type="Gene3D" id="2.150.10.10">
    <property type="entry name" value="Serralysin-like metalloprotease, C-terminal"/>
    <property type="match status" value="4"/>
</dbReference>
<dbReference type="Proteomes" id="UP000199093">
    <property type="component" value="Unassembled WGS sequence"/>
</dbReference>
<keyword evidence="4" id="KW-1185">Reference proteome</keyword>
<dbReference type="InterPro" id="IPR001343">
    <property type="entry name" value="Hemolysn_Ca-bd"/>
</dbReference>
<reference evidence="3 4" key="1">
    <citation type="submission" date="2016-10" db="EMBL/GenBank/DDBJ databases">
        <authorList>
            <person name="de Groot N.N."/>
        </authorList>
    </citation>
    <scope>NUCLEOTIDE SEQUENCE [LARGE SCALE GENOMIC DNA]</scope>
    <source>
        <strain evidence="3 4">DSM 26424</strain>
    </source>
</reference>
<evidence type="ECO:0000256" key="1">
    <source>
        <dbReference type="ARBA" id="ARBA00004613"/>
    </source>
</evidence>
<dbReference type="GO" id="GO:0005509">
    <property type="term" value="F:calcium ion binding"/>
    <property type="evidence" value="ECO:0007669"/>
    <property type="project" value="InterPro"/>
</dbReference>
<dbReference type="PANTHER" id="PTHR38340">
    <property type="entry name" value="S-LAYER PROTEIN"/>
    <property type="match status" value="1"/>
</dbReference>
<sequence>MVRAGFGNDMVSIAGGEVYIDGGAGQDVLSANGVEVGIAVSLHTGAEPGSETNFVSGGATPVTSYARLAVAQDADRVGSSGIGRSLGVTPIAVSGPSDGATQQGTGFVNFEDVIGGNGDDTITGNEVDNALLGDAGNDSIDGGAGNDVVNGGTGDDTLKGGAGRDILLGGSGNDVLVGLDPEDEIDGGAGVDTLDLSGEVSDRTIDMTLGGSAHGVIANVEGLLTGDGAEGNDTLDGLQGDDLLYGGAGSDSLRGEAGNDVLSTAVTTGPARPGHDVLDGGGHDAGTAGDVVSFNAQPADFGVQADLATGAADASLSGTEGLVGTDLDDRLFGDGADNLLDGEAGDDLILGRDGNDALLGDAGGDTLMGGGGDDYLAGGDGRNVLSGGAGDDTFLLDGGQNRIFGCAGQDVVEVQKVIVQETDAKGRVIREVTSDFDIIEENGTLTVLHYAERGGVLTELGRAEFGADVETICIFDPIPSDQAATQGFDSRDRRVAQDIDVATLPNELKPRGRM</sequence>
<name>A0A1G8KYB1_9RHOB</name>
<dbReference type="SUPFAM" id="SSF51120">
    <property type="entry name" value="beta-Roll"/>
    <property type="match status" value="3"/>
</dbReference>
<dbReference type="EMBL" id="FNEJ01000005">
    <property type="protein sequence ID" value="SDI47870.1"/>
    <property type="molecule type" value="Genomic_DNA"/>
</dbReference>